<gene>
    <name evidence="8" type="ORF">OKIOD_LOCUS5438</name>
</gene>
<dbReference type="EMBL" id="OU015569">
    <property type="protein sequence ID" value="CAG5094805.1"/>
    <property type="molecule type" value="Genomic_DNA"/>
</dbReference>
<evidence type="ECO:0000259" key="7">
    <source>
        <dbReference type="PROSITE" id="PS50089"/>
    </source>
</evidence>
<reference evidence="8 9" key="1">
    <citation type="submission" date="2021-04" db="EMBL/GenBank/DDBJ databases">
        <authorList>
            <person name="Bliznina A."/>
        </authorList>
    </citation>
    <scope>NUCLEOTIDE SEQUENCE [LARGE SCALE GENOMIC DNA]</scope>
</reference>
<dbReference type="PROSITE" id="PS50089">
    <property type="entry name" value="ZF_RING_2"/>
    <property type="match status" value="1"/>
</dbReference>
<evidence type="ECO:0000256" key="3">
    <source>
        <dbReference type="ARBA" id="ARBA00022833"/>
    </source>
</evidence>
<keyword evidence="9" id="KW-1185">Reference proteome</keyword>
<evidence type="ECO:0000256" key="2">
    <source>
        <dbReference type="ARBA" id="ARBA00022771"/>
    </source>
</evidence>
<proteinExistence type="predicted"/>
<feature type="region of interest" description="Disordered" evidence="6">
    <location>
        <begin position="303"/>
        <end position="334"/>
    </location>
</feature>
<name>A0ABN7SBY7_OIKDI</name>
<sequence length="518" mass="59785">MAGLLAKRNRRTRLPLHILVGACKELVKPDSLDKEVSLGQSTLLIPMGKENDPKLKFDRSTEPCHIPGYHGRFLYQVSVVDKKEYDVTEHIEKDGFRVIHQMNFAIQHMKKWFDFKNSPDVCAEGFGDDCDCSEKIPLMRWMDAVQDVVLRDLRKINLGNGRYTLRPSRDNFLPGTPCYIDLRSLTMEYYEPLRIIQNKTPKLKEIEELLAKRNQEAQVYLLIGEYDPESAEQCHSKHNIVQRKNNYLEQDHTLLIPVGNAPQLKFKESKEPANVQGLQGRFIYEINVIDKEEYQLPDWVEDEDKKAQEKKNSKKGKKKKPAKKCKKPNQRKEENFLAKASQLANSEEKPFSGESGVPASQLELDNFDKAEWLTIGRSKQVKTNCHKQVAAKLVAKESKSQADSENANRKHDKAKKIKAVPVVVSPEQALKDENAALKEELRRLKLKIEGLETCPICFEPFDDDKHAKYINPHPCGHGACWTCIKMEFSRQRKPNQTKFYCHLCQNEIHEENITRVFM</sequence>
<evidence type="ECO:0000256" key="5">
    <source>
        <dbReference type="SAM" id="Coils"/>
    </source>
</evidence>
<keyword evidence="3" id="KW-0862">Zinc</keyword>
<accession>A0ABN7SBY7</accession>
<keyword evidence="1" id="KW-0479">Metal-binding</keyword>
<keyword evidence="5" id="KW-0175">Coiled coil</keyword>
<organism evidence="8 9">
    <name type="scientific">Oikopleura dioica</name>
    <name type="common">Tunicate</name>
    <dbReference type="NCBI Taxonomy" id="34765"/>
    <lineage>
        <taxon>Eukaryota</taxon>
        <taxon>Metazoa</taxon>
        <taxon>Chordata</taxon>
        <taxon>Tunicata</taxon>
        <taxon>Appendicularia</taxon>
        <taxon>Copelata</taxon>
        <taxon>Oikopleuridae</taxon>
        <taxon>Oikopleura</taxon>
    </lineage>
</organism>
<dbReference type="InterPro" id="IPR013083">
    <property type="entry name" value="Znf_RING/FYVE/PHD"/>
</dbReference>
<evidence type="ECO:0000313" key="8">
    <source>
        <dbReference type="EMBL" id="CAG5094805.1"/>
    </source>
</evidence>
<feature type="compositionally biased region" description="Basic residues" evidence="6">
    <location>
        <begin position="312"/>
        <end position="329"/>
    </location>
</feature>
<dbReference type="Gene3D" id="3.30.40.10">
    <property type="entry name" value="Zinc/RING finger domain, C3HC4 (zinc finger)"/>
    <property type="match status" value="1"/>
</dbReference>
<feature type="region of interest" description="Disordered" evidence="6">
    <location>
        <begin position="340"/>
        <end position="359"/>
    </location>
</feature>
<feature type="domain" description="RING-type" evidence="7">
    <location>
        <begin position="454"/>
        <end position="505"/>
    </location>
</feature>
<feature type="coiled-coil region" evidence="5">
    <location>
        <begin position="427"/>
        <end position="454"/>
    </location>
</feature>
<dbReference type="SMART" id="SM00184">
    <property type="entry name" value="RING"/>
    <property type="match status" value="1"/>
</dbReference>
<dbReference type="InterPro" id="IPR001841">
    <property type="entry name" value="Znf_RING"/>
</dbReference>
<dbReference type="Pfam" id="PF13445">
    <property type="entry name" value="zf-RING_UBOX"/>
    <property type="match status" value="1"/>
</dbReference>
<dbReference type="SUPFAM" id="SSF57850">
    <property type="entry name" value="RING/U-box"/>
    <property type="match status" value="1"/>
</dbReference>
<evidence type="ECO:0000256" key="6">
    <source>
        <dbReference type="SAM" id="MobiDB-lite"/>
    </source>
</evidence>
<dbReference type="InterPro" id="IPR027370">
    <property type="entry name" value="Znf-RING_euk"/>
</dbReference>
<keyword evidence="2 4" id="KW-0863">Zinc-finger</keyword>
<evidence type="ECO:0000256" key="4">
    <source>
        <dbReference type="PROSITE-ProRule" id="PRU00175"/>
    </source>
</evidence>
<protein>
    <submittedName>
        <fullName evidence="8">Oidioi.mRNA.OKI2018_I69.XSR.g13880.t1.cds</fullName>
    </submittedName>
</protein>
<dbReference type="Proteomes" id="UP001158576">
    <property type="component" value="Chromosome XSR"/>
</dbReference>
<evidence type="ECO:0000256" key="1">
    <source>
        <dbReference type="ARBA" id="ARBA00022723"/>
    </source>
</evidence>
<evidence type="ECO:0000313" key="9">
    <source>
        <dbReference type="Proteomes" id="UP001158576"/>
    </source>
</evidence>